<reference evidence="3 4" key="1">
    <citation type="submission" date="2019-09" db="EMBL/GenBank/DDBJ databases">
        <title>Salinarimonas rosea gen. nov., sp. nov., a new member of the a-2 subgroup of the Proteobacteria.</title>
        <authorList>
            <person name="Liu J."/>
        </authorList>
    </citation>
    <scope>NUCLEOTIDE SEQUENCE [LARGE SCALE GENOMIC DNA]</scope>
    <source>
        <strain evidence="3 4">BN140002</strain>
    </source>
</reference>
<dbReference type="PRINTS" id="PR00702">
    <property type="entry name" value="ACRIFLAVINRP"/>
</dbReference>
<feature type="transmembrane region" description="Helical" evidence="2">
    <location>
        <begin position="430"/>
        <end position="450"/>
    </location>
</feature>
<dbReference type="InterPro" id="IPR001036">
    <property type="entry name" value="Acrflvin-R"/>
</dbReference>
<dbReference type="Pfam" id="PF00873">
    <property type="entry name" value="ACR_tran"/>
    <property type="match status" value="1"/>
</dbReference>
<dbReference type="Gene3D" id="3.30.70.1440">
    <property type="entry name" value="Multidrug efflux transporter AcrB pore domain"/>
    <property type="match status" value="1"/>
</dbReference>
<dbReference type="Gene3D" id="1.20.1640.10">
    <property type="entry name" value="Multidrug efflux transporter AcrB transmembrane domain"/>
    <property type="match status" value="2"/>
</dbReference>
<feature type="transmembrane region" description="Helical" evidence="2">
    <location>
        <begin position="525"/>
        <end position="545"/>
    </location>
</feature>
<dbReference type="Gene3D" id="3.30.70.1430">
    <property type="entry name" value="Multidrug efflux transporter AcrB pore domain"/>
    <property type="match status" value="2"/>
</dbReference>
<reference evidence="3 4" key="2">
    <citation type="submission" date="2019-09" db="EMBL/GenBank/DDBJ databases">
        <authorList>
            <person name="Jin C."/>
        </authorList>
    </citation>
    <scope>NUCLEOTIDE SEQUENCE [LARGE SCALE GENOMIC DNA]</scope>
    <source>
        <strain evidence="3 4">BN140002</strain>
    </source>
</reference>
<evidence type="ECO:0000256" key="2">
    <source>
        <dbReference type="SAM" id="Phobius"/>
    </source>
</evidence>
<dbReference type="Gene3D" id="3.30.70.1320">
    <property type="entry name" value="Multidrug efflux transporter AcrB pore domain like"/>
    <property type="match status" value="1"/>
</dbReference>
<feature type="region of interest" description="Disordered" evidence="1">
    <location>
        <begin position="1025"/>
        <end position="1044"/>
    </location>
</feature>
<dbReference type="Gene3D" id="3.30.2090.10">
    <property type="entry name" value="Multidrug efflux transporter AcrB TolC docking domain, DN and DC subdomains"/>
    <property type="match status" value="2"/>
</dbReference>
<dbReference type="SUPFAM" id="SSF82714">
    <property type="entry name" value="Multidrug efflux transporter AcrB TolC docking domain, DN and DC subdomains"/>
    <property type="match status" value="2"/>
</dbReference>
<keyword evidence="2" id="KW-1133">Transmembrane helix</keyword>
<feature type="transmembrane region" description="Helical" evidence="2">
    <location>
        <begin position="359"/>
        <end position="379"/>
    </location>
</feature>
<feature type="transmembrane region" description="Helical" evidence="2">
    <location>
        <begin position="912"/>
        <end position="937"/>
    </location>
</feature>
<feature type="transmembrane region" description="Helical" evidence="2">
    <location>
        <begin position="12"/>
        <end position="34"/>
    </location>
</feature>
<dbReference type="PANTHER" id="PTHR32063">
    <property type="match status" value="1"/>
</dbReference>
<dbReference type="PANTHER" id="PTHR32063:SF14">
    <property type="entry name" value="BLL4319 PROTEIN"/>
    <property type="match status" value="1"/>
</dbReference>
<gene>
    <name evidence="3" type="ORF">F0L46_20670</name>
</gene>
<dbReference type="SUPFAM" id="SSF82866">
    <property type="entry name" value="Multidrug efflux transporter AcrB transmembrane domain"/>
    <property type="match status" value="2"/>
</dbReference>
<evidence type="ECO:0000313" key="4">
    <source>
        <dbReference type="Proteomes" id="UP000323142"/>
    </source>
</evidence>
<name>A0A5B2V9U7_9HYPH</name>
<comment type="caution">
    <text evidence="3">The sequence shown here is derived from an EMBL/GenBank/DDBJ whole genome shotgun (WGS) entry which is preliminary data.</text>
</comment>
<dbReference type="Proteomes" id="UP000323142">
    <property type="component" value="Unassembled WGS sequence"/>
</dbReference>
<feature type="transmembrane region" description="Helical" evidence="2">
    <location>
        <begin position="333"/>
        <end position="352"/>
    </location>
</feature>
<feature type="transmembrane region" description="Helical" evidence="2">
    <location>
        <begin position="958"/>
        <end position="977"/>
    </location>
</feature>
<dbReference type="GO" id="GO:0042910">
    <property type="term" value="F:xenobiotic transmembrane transporter activity"/>
    <property type="evidence" value="ECO:0007669"/>
    <property type="project" value="TreeGrafter"/>
</dbReference>
<feature type="transmembrane region" description="Helical" evidence="2">
    <location>
        <begin position="989"/>
        <end position="1012"/>
    </location>
</feature>
<dbReference type="SUPFAM" id="SSF82693">
    <property type="entry name" value="Multidrug efflux transporter AcrB pore domain, PN1, PN2, PC1 and PC2 subdomains"/>
    <property type="match status" value="3"/>
</dbReference>
<dbReference type="RefSeq" id="WP_149821118.1">
    <property type="nucleotide sequence ID" value="NZ_VUOA01000037.1"/>
</dbReference>
<dbReference type="GO" id="GO:0005886">
    <property type="term" value="C:plasma membrane"/>
    <property type="evidence" value="ECO:0007669"/>
    <property type="project" value="TreeGrafter"/>
</dbReference>
<feature type="transmembrane region" description="Helical" evidence="2">
    <location>
        <begin position="385"/>
        <end position="409"/>
    </location>
</feature>
<accession>A0A5B2V9U7</accession>
<keyword evidence="2" id="KW-0812">Transmembrane</keyword>
<dbReference type="EMBL" id="VUOA01000037">
    <property type="protein sequence ID" value="KAA2235162.1"/>
    <property type="molecule type" value="Genomic_DNA"/>
</dbReference>
<keyword evidence="2" id="KW-0472">Membrane</keyword>
<sequence>MRLADLPTVRPVLAVSANLILIAVGIGAAFFLPIREYPNIDPPTVSVTTRYPGAPAEVIEREVTNRIEDNLSGIPGIRTIEARSRNETSSISLQFKAGTNIDAVAADVRDKVSGVRSELPETVEEPVIEKADADDQPMMYITLRSDRIAPPELTDIAQRRLVDALGSVSGVSRVTIGGEKRYAMRIWLDRQAMAARGITPNDVADRLRAENVELPAGLVETSTQEIVVRAETRFRTAAEFAALAIRGEGENRIRVGDVARVEVGVENEKGGFRSDGNDAIALGIVRQSDANTLEVAAGVKAELERLRPTLPASIDASIGYDESIFIRETLTNVVTTLAQSIGIVLVVIFLFLGSLRGTLIPAATIPAAIIPAAIIAAALGFSINVLTILAVILAIGLCTDDAVVIMENIRRRQARGEALLVASARSTRELGTAVFASSLVLVAVILPLAFLQGNVGLLFREFAVVLVSIVVISGFSAITLGPMLSTLLLRGGGEPNRLVRWINAGLDRLTAAYGRVLKALVRRSWIPLLAGAAFAAAGVAAYFAIPAELAPDEDRGSISVVVEGPEGASAAYMNEQVAGIERALADLRGEGEDKPVEGLLSIVVPSFGGGQAPSNTARVIVRLKEWADRTMKQDEVRTQVQRRLAGITGVRAFAVNPPKLGQRGGGRGLQVAISGLDRADAIRWANDVLGEVRKIDGLVNPDIDYKDTRPQISVGIDRERAAAIGVDARTLGTALQIMFGSLQVTRYVERGEEYNVILQAQRDDRSSPRDIDNVFVRASGGSGLVPLSSVVRLTETSTVRELRRVDRLPAVRVEANLTPAITLGQAVEKVETIAEQRLPAAAQVKYLGESRDYQETGNAVLYALAFVLVLVFLLMAAQFESFLYPLIILTSAPVALAGGLVTIWALGFTLNIYSQIGMILLIGLVAKNAILLVEFANQRREEGLEPADAAVDAAKQRLRPILMTSLATVLGAVPLILESGAGAEARVTVGVVTTGGVTLGTLLTLFVVPAAYTLAGRHARKPGALEEELADLEREADAKPQPAE</sequence>
<dbReference type="AlphaFoldDB" id="A0A5B2V9U7"/>
<protein>
    <submittedName>
        <fullName evidence="3">Efflux RND transporter permease subunit</fullName>
    </submittedName>
</protein>
<feature type="transmembrane region" description="Helical" evidence="2">
    <location>
        <begin position="883"/>
        <end position="906"/>
    </location>
</feature>
<dbReference type="OrthoDB" id="9807350at2"/>
<evidence type="ECO:0000256" key="1">
    <source>
        <dbReference type="SAM" id="MobiDB-lite"/>
    </source>
</evidence>
<organism evidence="3 4">
    <name type="scientific">Salinarimonas soli</name>
    <dbReference type="NCBI Taxonomy" id="1638099"/>
    <lineage>
        <taxon>Bacteria</taxon>
        <taxon>Pseudomonadati</taxon>
        <taxon>Pseudomonadota</taxon>
        <taxon>Alphaproteobacteria</taxon>
        <taxon>Hyphomicrobiales</taxon>
        <taxon>Salinarimonadaceae</taxon>
        <taxon>Salinarimonas</taxon>
    </lineage>
</organism>
<feature type="transmembrane region" description="Helical" evidence="2">
    <location>
        <begin position="859"/>
        <end position="876"/>
    </location>
</feature>
<keyword evidence="4" id="KW-1185">Reference proteome</keyword>
<feature type="transmembrane region" description="Helical" evidence="2">
    <location>
        <begin position="462"/>
        <end position="489"/>
    </location>
</feature>
<evidence type="ECO:0000313" key="3">
    <source>
        <dbReference type="EMBL" id="KAA2235162.1"/>
    </source>
</evidence>
<dbReference type="InterPro" id="IPR027463">
    <property type="entry name" value="AcrB_DN_DC_subdom"/>
</dbReference>
<proteinExistence type="predicted"/>